<reference evidence="1 2" key="1">
    <citation type="submission" date="2024-01" db="EMBL/GenBank/DDBJ databases">
        <title>The genomes of 5 underutilized Papilionoideae crops provide insights into root nodulation and disease resistanc.</title>
        <authorList>
            <person name="Jiang F."/>
        </authorList>
    </citation>
    <scope>NUCLEOTIDE SEQUENCE [LARGE SCALE GENOMIC DNA]</scope>
    <source>
        <strain evidence="1">LVBAO_FW01</strain>
        <tissue evidence="1">Leaves</tissue>
    </source>
</reference>
<proteinExistence type="predicted"/>
<name>A0AAN9R6E7_CANGL</name>
<dbReference type="Proteomes" id="UP001367508">
    <property type="component" value="Unassembled WGS sequence"/>
</dbReference>
<organism evidence="1 2">
    <name type="scientific">Canavalia gladiata</name>
    <name type="common">Sword bean</name>
    <name type="synonym">Dolichos gladiatus</name>
    <dbReference type="NCBI Taxonomy" id="3824"/>
    <lineage>
        <taxon>Eukaryota</taxon>
        <taxon>Viridiplantae</taxon>
        <taxon>Streptophyta</taxon>
        <taxon>Embryophyta</taxon>
        <taxon>Tracheophyta</taxon>
        <taxon>Spermatophyta</taxon>
        <taxon>Magnoliopsida</taxon>
        <taxon>eudicotyledons</taxon>
        <taxon>Gunneridae</taxon>
        <taxon>Pentapetalae</taxon>
        <taxon>rosids</taxon>
        <taxon>fabids</taxon>
        <taxon>Fabales</taxon>
        <taxon>Fabaceae</taxon>
        <taxon>Papilionoideae</taxon>
        <taxon>50 kb inversion clade</taxon>
        <taxon>NPAAA clade</taxon>
        <taxon>indigoferoid/millettioid clade</taxon>
        <taxon>Phaseoleae</taxon>
        <taxon>Canavalia</taxon>
    </lineage>
</organism>
<comment type="caution">
    <text evidence="1">The sequence shown here is derived from an EMBL/GenBank/DDBJ whole genome shotgun (WGS) entry which is preliminary data.</text>
</comment>
<evidence type="ECO:0000313" key="1">
    <source>
        <dbReference type="EMBL" id="KAK7360962.1"/>
    </source>
</evidence>
<gene>
    <name evidence="1" type="ORF">VNO77_02983</name>
</gene>
<dbReference type="EMBL" id="JAYMYQ010000001">
    <property type="protein sequence ID" value="KAK7360962.1"/>
    <property type="molecule type" value="Genomic_DNA"/>
</dbReference>
<protein>
    <submittedName>
        <fullName evidence="1">Uncharacterized protein</fullName>
    </submittedName>
</protein>
<accession>A0AAN9R6E7</accession>
<evidence type="ECO:0000313" key="2">
    <source>
        <dbReference type="Proteomes" id="UP001367508"/>
    </source>
</evidence>
<dbReference type="AlphaFoldDB" id="A0AAN9R6E7"/>
<keyword evidence="2" id="KW-1185">Reference proteome</keyword>
<sequence>MSLFSQLEPIRMGDYGPHHNQCQAVAQYLRSVRTHKATASFSSSAWRCSGIALSHAITSGSHENSFAATWPGSVKPRGENRSFLLNASISISLHRRVSADQNLHGSPPDKARASSIRRSLVRMFTKHAEYVAWPELVIFRLPRLLLMALGARSYLAMRSLTILFVLPGTTSSLVSLSYISMKFHDPGEFAEEILHCLWITSRLTSYVGSSSFVCLRSRFGNAQSRSGYDHLAPCRWLRTGHRTAYSAQRLVRGSDRVQISLDYTRLCNSTFQRGISSNAWASLKEEMIHDLFDVHMKFKIQNI</sequence>